<sequence length="129" mass="13573">MAVKPLSPGADPARPLFAWVRATILIMAVAYAASFAPLPWRLVGLPFAAAGLVIGFITCLKALRNPGAGFLRLAAPIATLACGLVAVTLGAQALFYKPSIEYQQCMADALTLSSQQQCTTNLQNELVPD</sequence>
<keyword evidence="1" id="KW-0812">Transmembrane</keyword>
<evidence type="ECO:0000313" key="2">
    <source>
        <dbReference type="EMBL" id="MBP2384797.1"/>
    </source>
</evidence>
<feature type="transmembrane region" description="Helical" evidence="1">
    <location>
        <begin position="16"/>
        <end position="35"/>
    </location>
</feature>
<proteinExistence type="predicted"/>
<gene>
    <name evidence="2" type="ORF">JOF47_000308</name>
</gene>
<evidence type="ECO:0000313" key="3">
    <source>
        <dbReference type="Proteomes" id="UP001296993"/>
    </source>
</evidence>
<organism evidence="2 3">
    <name type="scientific">Paeniglutamicibacter kerguelensis</name>
    <dbReference type="NCBI Taxonomy" id="254788"/>
    <lineage>
        <taxon>Bacteria</taxon>
        <taxon>Bacillati</taxon>
        <taxon>Actinomycetota</taxon>
        <taxon>Actinomycetes</taxon>
        <taxon>Micrococcales</taxon>
        <taxon>Micrococcaceae</taxon>
        <taxon>Paeniglutamicibacter</taxon>
    </lineage>
</organism>
<reference evidence="2 3" key="1">
    <citation type="submission" date="2021-03" db="EMBL/GenBank/DDBJ databases">
        <title>Sequencing the genomes of 1000 actinobacteria strains.</title>
        <authorList>
            <person name="Klenk H.-P."/>
        </authorList>
    </citation>
    <scope>NUCLEOTIDE SEQUENCE [LARGE SCALE GENOMIC DNA]</scope>
    <source>
        <strain evidence="2 3">DSM 15797</strain>
    </source>
</reference>
<keyword evidence="1" id="KW-0472">Membrane</keyword>
<feature type="transmembrane region" description="Helical" evidence="1">
    <location>
        <begin position="42"/>
        <end position="63"/>
    </location>
</feature>
<evidence type="ECO:0000256" key="1">
    <source>
        <dbReference type="SAM" id="Phobius"/>
    </source>
</evidence>
<name>A0ABS4X8K3_9MICC</name>
<evidence type="ECO:0008006" key="4">
    <source>
        <dbReference type="Google" id="ProtNLM"/>
    </source>
</evidence>
<protein>
    <recommendedName>
        <fullName evidence="4">DUF202 domain-containing protein</fullName>
    </recommendedName>
</protein>
<accession>A0ABS4X8K3</accession>
<keyword evidence="3" id="KW-1185">Reference proteome</keyword>
<feature type="transmembrane region" description="Helical" evidence="1">
    <location>
        <begin position="75"/>
        <end position="96"/>
    </location>
</feature>
<dbReference type="RefSeq" id="WP_209995505.1">
    <property type="nucleotide sequence ID" value="NZ_BAAAJY010000006.1"/>
</dbReference>
<keyword evidence="1" id="KW-1133">Transmembrane helix</keyword>
<dbReference type="Proteomes" id="UP001296993">
    <property type="component" value="Unassembled WGS sequence"/>
</dbReference>
<dbReference type="EMBL" id="JAGIOF010000001">
    <property type="protein sequence ID" value="MBP2384797.1"/>
    <property type="molecule type" value="Genomic_DNA"/>
</dbReference>
<comment type="caution">
    <text evidence="2">The sequence shown here is derived from an EMBL/GenBank/DDBJ whole genome shotgun (WGS) entry which is preliminary data.</text>
</comment>